<evidence type="ECO:0000313" key="2">
    <source>
        <dbReference type="Proteomes" id="UP000326951"/>
    </source>
</evidence>
<organism evidence="1 2">
    <name type="scientific">Sporolactobacillus terrae</name>
    <dbReference type="NCBI Taxonomy" id="269673"/>
    <lineage>
        <taxon>Bacteria</taxon>
        <taxon>Bacillati</taxon>
        <taxon>Bacillota</taxon>
        <taxon>Bacilli</taxon>
        <taxon>Bacillales</taxon>
        <taxon>Sporolactobacillaceae</taxon>
        <taxon>Sporolactobacillus</taxon>
    </lineage>
</organism>
<dbReference type="RefSeq" id="WP_156031359.1">
    <property type="nucleotide sequence ID" value="NZ_AP021853.1"/>
</dbReference>
<accession>A0A5K7X0X5</accession>
<name>A0A5K7X0X5_9BACL</name>
<dbReference type="AlphaFoldDB" id="A0A5K7X0X5"/>
<evidence type="ECO:0000313" key="1">
    <source>
        <dbReference type="EMBL" id="BBN99624.1"/>
    </source>
</evidence>
<gene>
    <name evidence="1" type="ORF">St703_23290</name>
</gene>
<dbReference type="EMBL" id="AP021853">
    <property type="protein sequence ID" value="BBN99624.1"/>
    <property type="molecule type" value="Genomic_DNA"/>
</dbReference>
<reference evidence="1 2" key="1">
    <citation type="submission" date="2019-09" db="EMBL/GenBank/DDBJ databases">
        <title>Complete genome sequence of Sporolactobacillus terrae 70-3.</title>
        <authorList>
            <person name="Tanaka N."/>
            <person name="Shiwa Y."/>
            <person name="Fujita N."/>
            <person name="Tanasupawat S."/>
        </authorList>
    </citation>
    <scope>NUCLEOTIDE SEQUENCE [LARGE SCALE GENOMIC DNA]</scope>
    <source>
        <strain evidence="1 2">70-3</strain>
    </source>
</reference>
<proteinExistence type="predicted"/>
<protein>
    <submittedName>
        <fullName evidence="1">Uncharacterized protein</fullName>
    </submittedName>
</protein>
<dbReference type="Proteomes" id="UP000326951">
    <property type="component" value="Chromosome"/>
</dbReference>
<sequence length="50" mass="5875">MIVNLHHIIARIFEDRVNYYRIVDSTLIIRAEADRRMERNGLSTVTGVMD</sequence>